<dbReference type="EMBL" id="CP014352">
    <property type="protein sequence ID" value="AMS06054.1"/>
    <property type="molecule type" value="Genomic_DNA"/>
</dbReference>
<dbReference type="PANTHER" id="PTHR37422">
    <property type="entry name" value="TEICHURONIC ACID BIOSYNTHESIS PROTEIN TUAE"/>
    <property type="match status" value="1"/>
</dbReference>
<feature type="transmembrane region" description="Helical" evidence="5">
    <location>
        <begin position="54"/>
        <end position="71"/>
    </location>
</feature>
<feature type="transmembrane region" description="Helical" evidence="5">
    <location>
        <begin position="78"/>
        <end position="97"/>
    </location>
</feature>
<comment type="subcellular location">
    <subcellularLocation>
        <location evidence="1">Membrane</location>
        <topology evidence="1">Multi-pass membrane protein</topology>
    </subcellularLocation>
</comment>
<proteinExistence type="predicted"/>
<evidence type="ECO:0000313" key="8">
    <source>
        <dbReference type="EMBL" id="AOZ47517.1"/>
    </source>
</evidence>
<dbReference type="Pfam" id="PF04932">
    <property type="entry name" value="Wzy_C"/>
    <property type="match status" value="1"/>
</dbReference>
<reference evidence="8 10" key="1">
    <citation type="journal article" date="2016" name="Plant Dis.">
        <title>Improved production of propionic acid using genome shuffling.</title>
        <authorList>
            <person name="Luna-Flores C.H."/>
            <person name="Palfreyman R.W."/>
            <person name="Kromer J.O."/>
            <person name="Nielsen L.K."/>
            <person name="Marcellin E."/>
        </authorList>
    </citation>
    <scope>NUCLEOTIDE SEQUENCE [LARGE SCALE GENOMIC DNA]</scope>
    <source>
        <strain evidence="8 10">F3E8</strain>
    </source>
</reference>
<organism evidence="7 9">
    <name type="scientific">Acidipropionibacterium acidipropionici</name>
    <dbReference type="NCBI Taxonomy" id="1748"/>
    <lineage>
        <taxon>Bacteria</taxon>
        <taxon>Bacillati</taxon>
        <taxon>Actinomycetota</taxon>
        <taxon>Actinomycetes</taxon>
        <taxon>Propionibacteriales</taxon>
        <taxon>Propionibacteriaceae</taxon>
        <taxon>Acidipropionibacterium</taxon>
    </lineage>
</organism>
<feature type="transmembrane region" description="Helical" evidence="5">
    <location>
        <begin position="209"/>
        <end position="242"/>
    </location>
</feature>
<dbReference type="EMBL" id="CP015970">
    <property type="protein sequence ID" value="AOZ47517.1"/>
    <property type="molecule type" value="Genomic_DNA"/>
</dbReference>
<keyword evidence="2 5" id="KW-0812">Transmembrane</keyword>
<dbReference type="GO" id="GO:0016020">
    <property type="term" value="C:membrane"/>
    <property type="evidence" value="ECO:0007669"/>
    <property type="project" value="UniProtKB-SubCell"/>
</dbReference>
<gene>
    <name evidence="8" type="ORF">A8L58_13485</name>
    <name evidence="7" type="ORF">AXH35_12035</name>
</gene>
<reference evidence="7 9" key="2">
    <citation type="submission" date="2016-02" db="EMBL/GenBank/DDBJ databases">
        <title>Complete Genome Sequence of Propionibacterium acidipropionici ATCC 55737.</title>
        <authorList>
            <person name="Luna Flores C.H."/>
            <person name="Nielsen L.K."/>
            <person name="Marcellin E."/>
        </authorList>
    </citation>
    <scope>NUCLEOTIDE SEQUENCE [LARGE SCALE GENOMIC DNA]</scope>
    <source>
        <strain evidence="7 9">ATCC 55737</strain>
    </source>
</reference>
<evidence type="ECO:0000313" key="7">
    <source>
        <dbReference type="EMBL" id="AMS06054.1"/>
    </source>
</evidence>
<evidence type="ECO:0000256" key="3">
    <source>
        <dbReference type="ARBA" id="ARBA00022989"/>
    </source>
</evidence>
<keyword evidence="4 5" id="KW-0472">Membrane</keyword>
<dbReference type="RefSeq" id="WP_062819990.1">
    <property type="nucleotide sequence ID" value="NZ_CP014352.1"/>
</dbReference>
<evidence type="ECO:0000313" key="9">
    <source>
        <dbReference type="Proteomes" id="UP000075221"/>
    </source>
</evidence>
<feature type="transmembrane region" description="Helical" evidence="5">
    <location>
        <begin position="381"/>
        <end position="402"/>
    </location>
</feature>
<feature type="transmembrane region" description="Helical" evidence="5">
    <location>
        <begin position="408"/>
        <end position="427"/>
    </location>
</feature>
<evidence type="ECO:0000256" key="5">
    <source>
        <dbReference type="SAM" id="Phobius"/>
    </source>
</evidence>
<accession>A0AAC9ANV4</accession>
<evidence type="ECO:0000256" key="1">
    <source>
        <dbReference type="ARBA" id="ARBA00004141"/>
    </source>
</evidence>
<dbReference type="PANTHER" id="PTHR37422:SF21">
    <property type="entry name" value="EXOQ-LIKE PROTEIN"/>
    <property type="match status" value="1"/>
</dbReference>
<evidence type="ECO:0000259" key="6">
    <source>
        <dbReference type="Pfam" id="PF04932"/>
    </source>
</evidence>
<sequence length="471" mass="51478">MSHTTSLLDTARVTGAEPGTLGARGRFLEFCLRWAFLLLPFASAWASTITLGPIAPVRALAAVMLVLVLLCRDRMTSVAWSVVLVGSLWLVWGVFLARPGTGYRELLGVGVGLATMVAMTMAAKDASWLIRLCRAWLIGMIIVCLPAFFEVATGIHMPNYREGSSEYVRTRATDIASFMVNPNLFAYFLIVGMGVMIVGWRLETGRLRWLYFGFALITPGLVLLTGSRLCLVAVAVLFVWMLLLSRPLSLVVAAVGVLGVGLIVVSGRMQSLLKIVDTAMFNLGSLSGRSRMHVYQDALWMFVDKLGLGQGPGQFSVRLAYAPWPTYTTIDPHNGFTEVFVGYGMLVGALIVALALAALVRAVRRDWRAPTRRRPRPAAESVLLQGVVALLAVSPLLAMANSSYLKSPVVWCHMGTIAIWCQALLAARRWRLREDPSPLVTPARGKGTGLPRRYRLARRAAADRAVVRGHE</sequence>
<keyword evidence="3 5" id="KW-1133">Transmembrane helix</keyword>
<feature type="domain" description="O-antigen ligase-related" evidence="6">
    <location>
        <begin position="215"/>
        <end position="351"/>
    </location>
</feature>
<evidence type="ECO:0000256" key="2">
    <source>
        <dbReference type="ARBA" id="ARBA00022692"/>
    </source>
</evidence>
<feature type="transmembrane region" description="Helical" evidence="5">
    <location>
        <begin position="184"/>
        <end position="202"/>
    </location>
</feature>
<evidence type="ECO:0000256" key="4">
    <source>
        <dbReference type="ARBA" id="ARBA00023136"/>
    </source>
</evidence>
<name>A0AAC9ANV4_9ACTN</name>
<dbReference type="InterPro" id="IPR051533">
    <property type="entry name" value="WaaL-like"/>
</dbReference>
<feature type="transmembrane region" description="Helical" evidence="5">
    <location>
        <begin position="248"/>
        <end position="265"/>
    </location>
</feature>
<dbReference type="InterPro" id="IPR007016">
    <property type="entry name" value="O-antigen_ligase-rel_domated"/>
</dbReference>
<dbReference type="Proteomes" id="UP000178666">
    <property type="component" value="Chromosome"/>
</dbReference>
<feature type="transmembrane region" description="Helical" evidence="5">
    <location>
        <begin position="103"/>
        <end position="123"/>
    </location>
</feature>
<dbReference type="AlphaFoldDB" id="A0AAC9ANV4"/>
<feature type="transmembrane region" description="Helical" evidence="5">
    <location>
        <begin position="135"/>
        <end position="157"/>
    </location>
</feature>
<keyword evidence="10" id="KW-1185">Reference proteome</keyword>
<dbReference type="Proteomes" id="UP000075221">
    <property type="component" value="Chromosome"/>
</dbReference>
<feature type="transmembrane region" description="Helical" evidence="5">
    <location>
        <begin position="340"/>
        <end position="360"/>
    </location>
</feature>
<evidence type="ECO:0000313" key="10">
    <source>
        <dbReference type="Proteomes" id="UP000178666"/>
    </source>
</evidence>
<protein>
    <recommendedName>
        <fullName evidence="6">O-antigen ligase-related domain-containing protein</fullName>
    </recommendedName>
</protein>